<dbReference type="Proteomes" id="UP000708208">
    <property type="component" value="Unassembled WGS sequence"/>
</dbReference>
<accession>A0A8J2PQR2</accession>
<sequence length="97" mass="11610">MMLPCYDLDFVLSKYKYGSKCDHVRIGAAYLGVFNWGTFWTEVKALILWIFQKGFIGRRTVKERSVEITKFWNQGWNWVLFWAHSGLAILKRRIWIC</sequence>
<comment type="caution">
    <text evidence="1">The sequence shown here is derived from an EMBL/GenBank/DDBJ whole genome shotgun (WGS) entry which is preliminary data.</text>
</comment>
<organism evidence="1 2">
    <name type="scientific">Allacma fusca</name>
    <dbReference type="NCBI Taxonomy" id="39272"/>
    <lineage>
        <taxon>Eukaryota</taxon>
        <taxon>Metazoa</taxon>
        <taxon>Ecdysozoa</taxon>
        <taxon>Arthropoda</taxon>
        <taxon>Hexapoda</taxon>
        <taxon>Collembola</taxon>
        <taxon>Symphypleona</taxon>
        <taxon>Sminthuridae</taxon>
        <taxon>Allacma</taxon>
    </lineage>
</organism>
<evidence type="ECO:0000313" key="2">
    <source>
        <dbReference type="Proteomes" id="UP000708208"/>
    </source>
</evidence>
<keyword evidence="2" id="KW-1185">Reference proteome</keyword>
<dbReference type="EMBL" id="CAJVCH010531440">
    <property type="protein sequence ID" value="CAG7824036.1"/>
    <property type="molecule type" value="Genomic_DNA"/>
</dbReference>
<dbReference type="AlphaFoldDB" id="A0A8J2PQR2"/>
<protein>
    <submittedName>
        <fullName evidence="1">Uncharacterized protein</fullName>
    </submittedName>
</protein>
<name>A0A8J2PQR2_9HEXA</name>
<proteinExistence type="predicted"/>
<evidence type="ECO:0000313" key="1">
    <source>
        <dbReference type="EMBL" id="CAG7824036.1"/>
    </source>
</evidence>
<reference evidence="1" key="1">
    <citation type="submission" date="2021-06" db="EMBL/GenBank/DDBJ databases">
        <authorList>
            <person name="Hodson N. C."/>
            <person name="Mongue J. A."/>
            <person name="Jaron S. K."/>
        </authorList>
    </citation>
    <scope>NUCLEOTIDE SEQUENCE</scope>
</reference>
<gene>
    <name evidence="1" type="ORF">AFUS01_LOCUS34216</name>
</gene>